<comment type="caution">
    <text evidence="2">The sequence shown here is derived from an EMBL/GenBank/DDBJ whole genome shotgun (WGS) entry which is preliminary data.</text>
</comment>
<organism evidence="2 3">
    <name type="scientific">Hymenobacter citatus</name>
    <dbReference type="NCBI Taxonomy" id="2763506"/>
    <lineage>
        <taxon>Bacteria</taxon>
        <taxon>Pseudomonadati</taxon>
        <taxon>Bacteroidota</taxon>
        <taxon>Cytophagia</taxon>
        <taxon>Cytophagales</taxon>
        <taxon>Hymenobacteraceae</taxon>
        <taxon>Hymenobacter</taxon>
    </lineage>
</organism>
<dbReference type="Proteomes" id="UP000622017">
    <property type="component" value="Unassembled WGS sequence"/>
</dbReference>
<evidence type="ECO:0000256" key="1">
    <source>
        <dbReference type="SAM" id="SignalP"/>
    </source>
</evidence>
<dbReference type="RefSeq" id="WP_187318739.1">
    <property type="nucleotide sequence ID" value="NZ_JACSCY010000003.1"/>
</dbReference>
<accession>A0ABR7MIK6</accession>
<sequence length="70" mass="7991">MRAFYSLLLCLFISVGSAVAAKAPNRRPDSHRRHTVSDMFKPRMSHFGTGKPLVPMHKRVKHAKEKSLNF</sequence>
<dbReference type="EMBL" id="JACSCY010000003">
    <property type="protein sequence ID" value="MBC6610437.1"/>
    <property type="molecule type" value="Genomic_DNA"/>
</dbReference>
<reference evidence="2 3" key="1">
    <citation type="submission" date="2020-08" db="EMBL/GenBank/DDBJ databases">
        <title>Hymenobacter sp.</title>
        <authorList>
            <person name="Kim M.K."/>
        </authorList>
    </citation>
    <scope>NUCLEOTIDE SEQUENCE [LARGE SCALE GENOMIC DNA]</scope>
    <source>
        <strain evidence="2 3">BT507</strain>
    </source>
</reference>
<gene>
    <name evidence="2" type="ORF">H8B15_05865</name>
</gene>
<protein>
    <submittedName>
        <fullName evidence="2">Uncharacterized protein</fullName>
    </submittedName>
</protein>
<feature type="signal peptide" evidence="1">
    <location>
        <begin position="1"/>
        <end position="20"/>
    </location>
</feature>
<feature type="chain" id="PRO_5047130411" evidence="1">
    <location>
        <begin position="21"/>
        <end position="70"/>
    </location>
</feature>
<proteinExistence type="predicted"/>
<name>A0ABR7MIK6_9BACT</name>
<keyword evidence="3" id="KW-1185">Reference proteome</keyword>
<keyword evidence="1" id="KW-0732">Signal</keyword>
<evidence type="ECO:0000313" key="2">
    <source>
        <dbReference type="EMBL" id="MBC6610437.1"/>
    </source>
</evidence>
<evidence type="ECO:0000313" key="3">
    <source>
        <dbReference type="Proteomes" id="UP000622017"/>
    </source>
</evidence>